<feature type="region of interest" description="Disordered" evidence="1">
    <location>
        <begin position="1"/>
        <end position="230"/>
    </location>
</feature>
<dbReference type="EMBL" id="BDIP01002304">
    <property type="protein sequence ID" value="GIQ86081.1"/>
    <property type="molecule type" value="Genomic_DNA"/>
</dbReference>
<name>A0A9K3GKV1_9EUKA</name>
<protein>
    <submittedName>
        <fullName evidence="2">Uncharacterized protein</fullName>
    </submittedName>
</protein>
<feature type="compositionally biased region" description="Polar residues" evidence="1">
    <location>
        <begin position="338"/>
        <end position="347"/>
    </location>
</feature>
<feature type="region of interest" description="Disordered" evidence="1">
    <location>
        <begin position="258"/>
        <end position="311"/>
    </location>
</feature>
<proteinExistence type="predicted"/>
<feature type="compositionally biased region" description="Basic and acidic residues" evidence="1">
    <location>
        <begin position="264"/>
        <end position="275"/>
    </location>
</feature>
<reference evidence="2 3" key="1">
    <citation type="journal article" date="2018" name="PLoS ONE">
        <title>The draft genome of Kipferlia bialata reveals reductive genome evolution in fornicate parasites.</title>
        <authorList>
            <person name="Tanifuji G."/>
            <person name="Takabayashi S."/>
            <person name="Kume K."/>
            <person name="Takagi M."/>
            <person name="Nakayama T."/>
            <person name="Kamikawa R."/>
            <person name="Inagaki Y."/>
            <person name="Hashimoto T."/>
        </authorList>
    </citation>
    <scope>NUCLEOTIDE SEQUENCE [LARGE SCALE GENOMIC DNA]</scope>
    <source>
        <strain evidence="2">NY0173</strain>
    </source>
</reference>
<feature type="compositionally biased region" description="Polar residues" evidence="1">
    <location>
        <begin position="15"/>
        <end position="26"/>
    </location>
</feature>
<evidence type="ECO:0000313" key="2">
    <source>
        <dbReference type="EMBL" id="GIQ86081.1"/>
    </source>
</evidence>
<feature type="non-terminal residue" evidence="2">
    <location>
        <position position="485"/>
    </location>
</feature>
<organism evidence="2 3">
    <name type="scientific">Kipferlia bialata</name>
    <dbReference type="NCBI Taxonomy" id="797122"/>
    <lineage>
        <taxon>Eukaryota</taxon>
        <taxon>Metamonada</taxon>
        <taxon>Carpediemonas-like organisms</taxon>
        <taxon>Kipferlia</taxon>
    </lineage>
</organism>
<feature type="compositionally biased region" description="Polar residues" evidence="1">
    <location>
        <begin position="76"/>
        <end position="96"/>
    </location>
</feature>
<feature type="compositionally biased region" description="Polar residues" evidence="1">
    <location>
        <begin position="103"/>
        <end position="116"/>
    </location>
</feature>
<feature type="region of interest" description="Disordered" evidence="1">
    <location>
        <begin position="443"/>
        <end position="485"/>
    </location>
</feature>
<evidence type="ECO:0000256" key="1">
    <source>
        <dbReference type="SAM" id="MobiDB-lite"/>
    </source>
</evidence>
<feature type="compositionally biased region" description="Basic and acidic residues" evidence="1">
    <location>
        <begin position="202"/>
        <end position="225"/>
    </location>
</feature>
<feature type="region of interest" description="Disordered" evidence="1">
    <location>
        <begin position="331"/>
        <end position="352"/>
    </location>
</feature>
<dbReference type="AlphaFoldDB" id="A0A9K3GKV1"/>
<dbReference type="Proteomes" id="UP000265618">
    <property type="component" value="Unassembled WGS sequence"/>
</dbReference>
<feature type="compositionally biased region" description="Basic and acidic residues" evidence="1">
    <location>
        <begin position="472"/>
        <end position="485"/>
    </location>
</feature>
<sequence length="485" mass="53868">MGPLQPLNRPLHGGSRSTMRPSSAHTSARRPPRPGSGLLVLPPEPEMELTIERNKRMPRSSISGGAHLRGKGGKSVSRTSRSSLMRPNALGSSRPSSAFGMSYGTQRRAQSASMQRPGSAMMSRPGSAMISRPGSAMLMGSRPLSGTLDRPGSAMSTLSMQGGVSDPYPDRQTYRERERERDPERQPGYTMGGHSVFGASFVRDDLERERERERERQRDMERDGGGWDGYLDETAFRIREQERERELEIQEMEFPRRSLYRTQSADDRERGRDTDSAVLQQRPGSAAFTRPSSSMSAYGRDTAMSSTRRPGSALNLSALRPLSAQGQRLKSQYAHLSRPSSSMSQTGVKRRSATPAYEVEQFIRNKFSGTKMVLVDDVLELFKARGAHNVIDAARKADSNLGGLVQNMRNLDMTTVTQEAAHVAENIGNSEFLYLRYHHLGEKDPEEKETDTVSGRTSSARGPLSLPPTAVPKKDMHKQKDKDRR</sequence>
<comment type="caution">
    <text evidence="2">The sequence shown here is derived from an EMBL/GenBank/DDBJ whole genome shotgun (WGS) entry which is preliminary data.</text>
</comment>
<keyword evidence="3" id="KW-1185">Reference proteome</keyword>
<accession>A0A9K3GKV1</accession>
<feature type="compositionally biased region" description="Basic and acidic residues" evidence="1">
    <location>
        <begin position="168"/>
        <end position="185"/>
    </location>
</feature>
<gene>
    <name evidence="2" type="ORF">KIPB_007865</name>
</gene>
<evidence type="ECO:0000313" key="3">
    <source>
        <dbReference type="Proteomes" id="UP000265618"/>
    </source>
</evidence>